<evidence type="ECO:0000313" key="4">
    <source>
        <dbReference type="RefSeq" id="XP_052742501.1"/>
    </source>
</evidence>
<dbReference type="InterPro" id="IPR001254">
    <property type="entry name" value="Trypsin_dom"/>
</dbReference>
<keyword evidence="3" id="KW-1185">Reference proteome</keyword>
<gene>
    <name evidence="4" type="primary">LOC112043229</name>
</gene>
<protein>
    <submittedName>
        <fullName evidence="4">Uncharacterized protein LOC112043229 isoform X1</fullName>
    </submittedName>
</protein>
<keyword evidence="1" id="KW-0732">Signal</keyword>
<dbReference type="SUPFAM" id="SSF50494">
    <property type="entry name" value="Trypsin-like serine proteases"/>
    <property type="match status" value="1"/>
</dbReference>
<reference evidence="3" key="1">
    <citation type="submission" date="2025-05" db="UniProtKB">
        <authorList>
            <consortium name="RefSeq"/>
        </authorList>
    </citation>
    <scope>NUCLEOTIDE SEQUENCE [LARGE SCALE GENOMIC DNA]</scope>
</reference>
<dbReference type="GeneID" id="112043229"/>
<feature type="chain" id="PRO_5047395541" evidence="1">
    <location>
        <begin position="24"/>
        <end position="348"/>
    </location>
</feature>
<dbReference type="PANTHER" id="PTHR24260:SF136">
    <property type="entry name" value="GH08193P-RELATED"/>
    <property type="match status" value="1"/>
</dbReference>
<evidence type="ECO:0000259" key="2">
    <source>
        <dbReference type="PROSITE" id="PS50240"/>
    </source>
</evidence>
<dbReference type="Proteomes" id="UP001652582">
    <property type="component" value="Chromosome 2"/>
</dbReference>
<accession>A0ABM3LTX5</accession>
<dbReference type="InterPro" id="IPR043504">
    <property type="entry name" value="Peptidase_S1_PA_chymotrypsin"/>
</dbReference>
<feature type="signal peptide" evidence="1">
    <location>
        <begin position="1"/>
        <end position="23"/>
    </location>
</feature>
<dbReference type="Pfam" id="PF00089">
    <property type="entry name" value="Trypsin"/>
    <property type="match status" value="1"/>
</dbReference>
<dbReference type="PROSITE" id="PS50240">
    <property type="entry name" value="TRYPSIN_DOM"/>
    <property type="match status" value="1"/>
</dbReference>
<feature type="domain" description="Peptidase S1" evidence="2">
    <location>
        <begin position="107"/>
        <end position="338"/>
    </location>
</feature>
<evidence type="ECO:0000313" key="3">
    <source>
        <dbReference type="Proteomes" id="UP001652582"/>
    </source>
</evidence>
<dbReference type="InterPro" id="IPR009003">
    <property type="entry name" value="Peptidase_S1_PA"/>
</dbReference>
<sequence>MFLQMDSLIQLLVICLTATATLSLMQGKRFNIGATDKTPIMCTIDNRNGICVHEQACDENHRIIATGALDSSEMRSKVKGSCPANLWCCSEESIETLIATQSKTPDVIDGVTEILTKQPTSAPTASDAKACVAPQNDHCPWCVLLYYSIPEKQSDRLFCMGALVGSKAIITASTCIVGTKTRDLYAQLPNSADPYKRYPVMERNLHPNYNTGSHEYDFGVLVIVEDAATQKASGACLDFLVPFEGECYGYGFDVNGRILSTLLQVRDKSCGQSGSSVDAACGKNNDLVCGVAYGAPIICPAENGGLVLRGVSRGVCTEQNVLLGGILRSKTWIEEVLNSIGVSTNAYT</sequence>
<name>A0ABM3LTX5_BICAN</name>
<dbReference type="InterPro" id="IPR051333">
    <property type="entry name" value="CLIP_Serine_Protease"/>
</dbReference>
<dbReference type="Gene3D" id="2.40.10.10">
    <property type="entry name" value="Trypsin-like serine proteases"/>
    <property type="match status" value="1"/>
</dbReference>
<dbReference type="RefSeq" id="XP_052742501.1">
    <property type="nucleotide sequence ID" value="XM_052886541.1"/>
</dbReference>
<proteinExistence type="predicted"/>
<organism evidence="3 4">
    <name type="scientific">Bicyclus anynana</name>
    <name type="common">Squinting bush brown butterfly</name>
    <dbReference type="NCBI Taxonomy" id="110368"/>
    <lineage>
        <taxon>Eukaryota</taxon>
        <taxon>Metazoa</taxon>
        <taxon>Ecdysozoa</taxon>
        <taxon>Arthropoda</taxon>
        <taxon>Hexapoda</taxon>
        <taxon>Insecta</taxon>
        <taxon>Pterygota</taxon>
        <taxon>Neoptera</taxon>
        <taxon>Endopterygota</taxon>
        <taxon>Lepidoptera</taxon>
        <taxon>Glossata</taxon>
        <taxon>Ditrysia</taxon>
        <taxon>Papilionoidea</taxon>
        <taxon>Nymphalidae</taxon>
        <taxon>Satyrinae</taxon>
        <taxon>Satyrini</taxon>
        <taxon>Mycalesina</taxon>
        <taxon>Bicyclus</taxon>
    </lineage>
</organism>
<evidence type="ECO:0000256" key="1">
    <source>
        <dbReference type="SAM" id="SignalP"/>
    </source>
</evidence>
<dbReference type="PANTHER" id="PTHR24260">
    <property type="match status" value="1"/>
</dbReference>
<reference evidence="4" key="2">
    <citation type="submission" date="2025-08" db="UniProtKB">
        <authorList>
            <consortium name="RefSeq"/>
        </authorList>
    </citation>
    <scope>IDENTIFICATION</scope>
</reference>